<evidence type="ECO:0000313" key="2">
    <source>
        <dbReference type="Proteomes" id="UP000305067"/>
    </source>
</evidence>
<name>A0A5C3QAH0_9AGAR</name>
<organism evidence="1 2">
    <name type="scientific">Pterulicium gracile</name>
    <dbReference type="NCBI Taxonomy" id="1884261"/>
    <lineage>
        <taxon>Eukaryota</taxon>
        <taxon>Fungi</taxon>
        <taxon>Dikarya</taxon>
        <taxon>Basidiomycota</taxon>
        <taxon>Agaricomycotina</taxon>
        <taxon>Agaricomycetes</taxon>
        <taxon>Agaricomycetidae</taxon>
        <taxon>Agaricales</taxon>
        <taxon>Pleurotineae</taxon>
        <taxon>Pterulaceae</taxon>
        <taxon>Pterulicium</taxon>
    </lineage>
</organism>
<evidence type="ECO:0000313" key="1">
    <source>
        <dbReference type="EMBL" id="TFK97188.1"/>
    </source>
</evidence>
<dbReference type="Proteomes" id="UP000305067">
    <property type="component" value="Unassembled WGS sequence"/>
</dbReference>
<reference evidence="1 2" key="1">
    <citation type="journal article" date="2019" name="Nat. Ecol. Evol.">
        <title>Megaphylogeny resolves global patterns of mushroom evolution.</title>
        <authorList>
            <person name="Varga T."/>
            <person name="Krizsan K."/>
            <person name="Foldi C."/>
            <person name="Dima B."/>
            <person name="Sanchez-Garcia M."/>
            <person name="Sanchez-Ramirez S."/>
            <person name="Szollosi G.J."/>
            <person name="Szarkandi J.G."/>
            <person name="Papp V."/>
            <person name="Albert L."/>
            <person name="Andreopoulos W."/>
            <person name="Angelini C."/>
            <person name="Antonin V."/>
            <person name="Barry K.W."/>
            <person name="Bougher N.L."/>
            <person name="Buchanan P."/>
            <person name="Buyck B."/>
            <person name="Bense V."/>
            <person name="Catcheside P."/>
            <person name="Chovatia M."/>
            <person name="Cooper J."/>
            <person name="Damon W."/>
            <person name="Desjardin D."/>
            <person name="Finy P."/>
            <person name="Geml J."/>
            <person name="Haridas S."/>
            <person name="Hughes K."/>
            <person name="Justo A."/>
            <person name="Karasinski D."/>
            <person name="Kautmanova I."/>
            <person name="Kiss B."/>
            <person name="Kocsube S."/>
            <person name="Kotiranta H."/>
            <person name="LaButti K.M."/>
            <person name="Lechner B.E."/>
            <person name="Liimatainen K."/>
            <person name="Lipzen A."/>
            <person name="Lukacs Z."/>
            <person name="Mihaltcheva S."/>
            <person name="Morgado L.N."/>
            <person name="Niskanen T."/>
            <person name="Noordeloos M.E."/>
            <person name="Ohm R.A."/>
            <person name="Ortiz-Santana B."/>
            <person name="Ovrebo C."/>
            <person name="Racz N."/>
            <person name="Riley R."/>
            <person name="Savchenko A."/>
            <person name="Shiryaev A."/>
            <person name="Soop K."/>
            <person name="Spirin V."/>
            <person name="Szebenyi C."/>
            <person name="Tomsovsky M."/>
            <person name="Tulloss R.E."/>
            <person name="Uehling J."/>
            <person name="Grigoriev I.V."/>
            <person name="Vagvolgyi C."/>
            <person name="Papp T."/>
            <person name="Martin F.M."/>
            <person name="Miettinen O."/>
            <person name="Hibbett D.S."/>
            <person name="Nagy L.G."/>
        </authorList>
    </citation>
    <scope>NUCLEOTIDE SEQUENCE [LARGE SCALE GENOMIC DNA]</scope>
    <source>
        <strain evidence="1 2">CBS 309.79</strain>
    </source>
</reference>
<gene>
    <name evidence="1" type="ORF">BDV98DRAFT_575042</name>
</gene>
<proteinExistence type="predicted"/>
<sequence length="82" mass="9116">MWPLLQGISASQTAIFLLFLCVNCTKTRPHLLSSTAAKALPVVRQDSSMLMTFGMCAVGPHSLKEVRFGKMLTWVEDEDCKQ</sequence>
<dbReference type="AlphaFoldDB" id="A0A5C3QAH0"/>
<dbReference type="EMBL" id="ML178850">
    <property type="protein sequence ID" value="TFK97188.1"/>
    <property type="molecule type" value="Genomic_DNA"/>
</dbReference>
<accession>A0A5C3QAH0</accession>
<keyword evidence="2" id="KW-1185">Reference proteome</keyword>
<protein>
    <submittedName>
        <fullName evidence="1">Uncharacterized protein</fullName>
    </submittedName>
</protein>